<dbReference type="Pfam" id="PF13377">
    <property type="entry name" value="Peripla_BP_3"/>
    <property type="match status" value="1"/>
</dbReference>
<dbReference type="InterPro" id="IPR046335">
    <property type="entry name" value="LacI/GalR-like_sensor"/>
</dbReference>
<evidence type="ECO:0000259" key="4">
    <source>
        <dbReference type="PROSITE" id="PS50932"/>
    </source>
</evidence>
<evidence type="ECO:0000256" key="3">
    <source>
        <dbReference type="ARBA" id="ARBA00023163"/>
    </source>
</evidence>
<feature type="domain" description="HTH lacI-type" evidence="4">
    <location>
        <begin position="1"/>
        <end position="51"/>
    </location>
</feature>
<dbReference type="EMBL" id="RKRA01000001">
    <property type="protein sequence ID" value="RPF26937.1"/>
    <property type="molecule type" value="Genomic_DNA"/>
</dbReference>
<evidence type="ECO:0000313" key="5">
    <source>
        <dbReference type="EMBL" id="RPF26937.1"/>
    </source>
</evidence>
<dbReference type="GO" id="GO:0000976">
    <property type="term" value="F:transcription cis-regulatory region binding"/>
    <property type="evidence" value="ECO:0007669"/>
    <property type="project" value="TreeGrafter"/>
</dbReference>
<dbReference type="SUPFAM" id="SSF53822">
    <property type="entry name" value="Periplasmic binding protein-like I"/>
    <property type="match status" value="1"/>
</dbReference>
<name>A0A3N4Z2Y1_9MICO</name>
<dbReference type="Gene3D" id="3.40.50.2300">
    <property type="match status" value="2"/>
</dbReference>
<dbReference type="PANTHER" id="PTHR30146:SF109">
    <property type="entry name" value="HTH-TYPE TRANSCRIPTIONAL REGULATOR GALS"/>
    <property type="match status" value="1"/>
</dbReference>
<sequence length="320" mass="33477">MVAAAAGVSASTVSRVYSHPHLLRADTVERVRKVADDLGYVPHFTARALITGRLSTIGVVVPDIANPFFPPVIRAVQARAGEVGVGTLLGDTDEDPVKEESVLLALQQRTDGVVLVSSRMPEPRIQKMAAGHPLVLVNRDVEGVDRVLIETTLGMRQAVEHLARLGHRRIAYLGGPESSWSNGERAAAVSDCAGRLGIEVISLGPHRPEHEEGRRAAAAVLTAGVTGVLAFDDVLAQGLLAGLVEAGARVPADVSLVGCDDILAVRTVPPLSTVHGPSMEAGRLAVELLLAKIEGQATDPQAVRVPAPFLDRATTGPAPG</sequence>
<dbReference type="OrthoDB" id="3258243at2"/>
<keyword evidence="3" id="KW-0804">Transcription</keyword>
<dbReference type="InterPro" id="IPR028082">
    <property type="entry name" value="Peripla_BP_I"/>
</dbReference>
<evidence type="ECO:0000313" key="6">
    <source>
        <dbReference type="Proteomes" id="UP000280726"/>
    </source>
</evidence>
<organism evidence="5 6">
    <name type="scientific">Georgenia muralis</name>
    <dbReference type="NCBI Taxonomy" id="154117"/>
    <lineage>
        <taxon>Bacteria</taxon>
        <taxon>Bacillati</taxon>
        <taxon>Actinomycetota</taxon>
        <taxon>Actinomycetes</taxon>
        <taxon>Micrococcales</taxon>
        <taxon>Bogoriellaceae</taxon>
        <taxon>Georgenia</taxon>
    </lineage>
</organism>
<keyword evidence="2" id="KW-0238">DNA-binding</keyword>
<protein>
    <submittedName>
        <fullName evidence="5">LacI family transcriptional regulator</fullName>
    </submittedName>
</protein>
<dbReference type="Proteomes" id="UP000280726">
    <property type="component" value="Unassembled WGS sequence"/>
</dbReference>
<proteinExistence type="predicted"/>
<evidence type="ECO:0000256" key="2">
    <source>
        <dbReference type="ARBA" id="ARBA00023125"/>
    </source>
</evidence>
<reference evidence="5 6" key="1">
    <citation type="submission" date="2018-11" db="EMBL/GenBank/DDBJ databases">
        <title>Sequencing the genomes of 1000 actinobacteria strains.</title>
        <authorList>
            <person name="Klenk H.-P."/>
        </authorList>
    </citation>
    <scope>NUCLEOTIDE SEQUENCE [LARGE SCALE GENOMIC DNA]</scope>
    <source>
        <strain evidence="5 6">DSM 14418</strain>
    </source>
</reference>
<keyword evidence="6" id="KW-1185">Reference proteome</keyword>
<dbReference type="SMART" id="SM00354">
    <property type="entry name" value="HTH_LACI"/>
    <property type="match status" value="1"/>
</dbReference>
<dbReference type="AlphaFoldDB" id="A0A3N4Z2Y1"/>
<gene>
    <name evidence="5" type="ORF">EDD32_1397</name>
</gene>
<dbReference type="InterPro" id="IPR010982">
    <property type="entry name" value="Lambda_DNA-bd_dom_sf"/>
</dbReference>
<dbReference type="InterPro" id="IPR000843">
    <property type="entry name" value="HTH_LacI"/>
</dbReference>
<comment type="caution">
    <text evidence="5">The sequence shown here is derived from an EMBL/GenBank/DDBJ whole genome shotgun (WGS) entry which is preliminary data.</text>
</comment>
<evidence type="ECO:0000256" key="1">
    <source>
        <dbReference type="ARBA" id="ARBA00023015"/>
    </source>
</evidence>
<dbReference type="SUPFAM" id="SSF47413">
    <property type="entry name" value="lambda repressor-like DNA-binding domains"/>
    <property type="match status" value="1"/>
</dbReference>
<dbReference type="Pfam" id="PF00356">
    <property type="entry name" value="LacI"/>
    <property type="match status" value="1"/>
</dbReference>
<dbReference type="CDD" id="cd01392">
    <property type="entry name" value="HTH_LacI"/>
    <property type="match status" value="1"/>
</dbReference>
<keyword evidence="1" id="KW-0805">Transcription regulation</keyword>
<dbReference type="CDD" id="cd06267">
    <property type="entry name" value="PBP1_LacI_sugar_binding-like"/>
    <property type="match status" value="1"/>
</dbReference>
<dbReference type="PROSITE" id="PS50932">
    <property type="entry name" value="HTH_LACI_2"/>
    <property type="match status" value="1"/>
</dbReference>
<dbReference type="GO" id="GO:0003700">
    <property type="term" value="F:DNA-binding transcription factor activity"/>
    <property type="evidence" value="ECO:0007669"/>
    <property type="project" value="TreeGrafter"/>
</dbReference>
<dbReference type="PANTHER" id="PTHR30146">
    <property type="entry name" value="LACI-RELATED TRANSCRIPTIONAL REPRESSOR"/>
    <property type="match status" value="1"/>
</dbReference>
<accession>A0A3N4Z2Y1</accession>
<dbReference type="Gene3D" id="1.10.260.40">
    <property type="entry name" value="lambda repressor-like DNA-binding domains"/>
    <property type="match status" value="1"/>
</dbReference>